<dbReference type="GO" id="GO:0033389">
    <property type="term" value="P:putrescine biosynthetic process from arginine, via agmatine"/>
    <property type="evidence" value="ECO:0007669"/>
    <property type="project" value="TreeGrafter"/>
</dbReference>
<dbReference type="EMBL" id="KL198031">
    <property type="protein sequence ID" value="KDQ15682.1"/>
    <property type="molecule type" value="Genomic_DNA"/>
</dbReference>
<evidence type="ECO:0000256" key="3">
    <source>
        <dbReference type="ARBA" id="ARBA00022801"/>
    </source>
</evidence>
<name>A0A067MUX3_BOTB1</name>
<dbReference type="Pfam" id="PF00491">
    <property type="entry name" value="Arginase"/>
    <property type="match status" value="1"/>
</dbReference>
<dbReference type="PANTHER" id="PTHR11358:SF26">
    <property type="entry name" value="GUANIDINO ACID HYDROLASE, MITOCHONDRIAL"/>
    <property type="match status" value="1"/>
</dbReference>
<dbReference type="Gene3D" id="3.40.800.10">
    <property type="entry name" value="Ureohydrolase domain"/>
    <property type="match status" value="1"/>
</dbReference>
<dbReference type="FunFam" id="3.40.800.10:FF:000014">
    <property type="entry name" value="Arginase family protein"/>
    <property type="match status" value="1"/>
</dbReference>
<dbReference type="FunCoup" id="A0A067MUX3">
    <property type="interactions" value="27"/>
</dbReference>
<dbReference type="InterPro" id="IPR023696">
    <property type="entry name" value="Ureohydrolase_dom_sf"/>
</dbReference>
<evidence type="ECO:0000256" key="6">
    <source>
        <dbReference type="SAM" id="SignalP"/>
    </source>
</evidence>
<accession>A0A067MUX3</accession>
<gene>
    <name evidence="7" type="ORF">BOTBODRAFT_31566</name>
</gene>
<keyword evidence="6" id="KW-0732">Signal</keyword>
<dbReference type="SUPFAM" id="SSF52768">
    <property type="entry name" value="Arginase/deacetylase"/>
    <property type="match status" value="1"/>
</dbReference>
<dbReference type="InParanoid" id="A0A067MUX3"/>
<dbReference type="HOGENOM" id="CLU_039478_1_1_1"/>
<keyword evidence="2" id="KW-0479">Metal-binding</keyword>
<reference evidence="8" key="1">
    <citation type="journal article" date="2014" name="Proc. Natl. Acad. Sci. U.S.A.">
        <title>Extensive sampling of basidiomycete genomes demonstrates inadequacy of the white-rot/brown-rot paradigm for wood decay fungi.</title>
        <authorList>
            <person name="Riley R."/>
            <person name="Salamov A.A."/>
            <person name="Brown D.W."/>
            <person name="Nagy L.G."/>
            <person name="Floudas D."/>
            <person name="Held B.W."/>
            <person name="Levasseur A."/>
            <person name="Lombard V."/>
            <person name="Morin E."/>
            <person name="Otillar R."/>
            <person name="Lindquist E.A."/>
            <person name="Sun H."/>
            <person name="LaButti K.M."/>
            <person name="Schmutz J."/>
            <person name="Jabbour D."/>
            <person name="Luo H."/>
            <person name="Baker S.E."/>
            <person name="Pisabarro A.G."/>
            <person name="Walton J.D."/>
            <person name="Blanchette R.A."/>
            <person name="Henrissat B."/>
            <person name="Martin F."/>
            <person name="Cullen D."/>
            <person name="Hibbett D.S."/>
            <person name="Grigoriev I.V."/>
        </authorList>
    </citation>
    <scope>NUCLEOTIDE SEQUENCE [LARGE SCALE GENOMIC DNA]</scope>
    <source>
        <strain evidence="8">FD-172 SS1</strain>
    </source>
</reference>
<dbReference type="PROSITE" id="PS01053">
    <property type="entry name" value="ARGINASE_1"/>
    <property type="match status" value="1"/>
</dbReference>
<evidence type="ECO:0000313" key="8">
    <source>
        <dbReference type="Proteomes" id="UP000027195"/>
    </source>
</evidence>
<sequence>MKLTRSAALLLSSSLNLVGGGVGASEFDQAPLTSNNAANELWTSKYGPQLDLPFTGPLSFAHIPYARCLDDTRHEFDIAILGMPFDTSVSYRPGARFGPNGIRSGSRRLRPGNGYSITWRSDPYAHDVKVIDCGDVPVTPFDNLIAVDQMHAAYATLLARNVAERAAGKPELRATRAFAKDGKEHPRIVSLGGDHTIVLPILRALHEVYGPISVIHFDSHIDTWSPLRYFSPGLTPPITHGSFFWNAVQEGIISNMSIHAGIRSKVEDYGDLERDASSGFALISTDDIDDIGTDGIIQRIRDRVGSGPVYISLDIDVVDPSMAPATGTPEPGGWTTRELNRILRGLAGLNIVGADIVEVAPMYDSNAEITSLAAANIVHEFLSMLQEGAPPSSQRPVKSAPRGGTRDEL</sequence>
<feature type="signal peptide" evidence="6">
    <location>
        <begin position="1"/>
        <end position="23"/>
    </location>
</feature>
<feature type="chain" id="PRO_5001641662" description="Agmatinase" evidence="6">
    <location>
        <begin position="24"/>
        <end position="409"/>
    </location>
</feature>
<dbReference type="PRINTS" id="PR00116">
    <property type="entry name" value="ARGINASE"/>
</dbReference>
<organism evidence="7 8">
    <name type="scientific">Botryobasidium botryosum (strain FD-172 SS1)</name>
    <dbReference type="NCBI Taxonomy" id="930990"/>
    <lineage>
        <taxon>Eukaryota</taxon>
        <taxon>Fungi</taxon>
        <taxon>Dikarya</taxon>
        <taxon>Basidiomycota</taxon>
        <taxon>Agaricomycotina</taxon>
        <taxon>Agaricomycetes</taxon>
        <taxon>Cantharellales</taxon>
        <taxon>Botryobasidiaceae</taxon>
        <taxon>Botryobasidium</taxon>
    </lineage>
</organism>
<keyword evidence="3 4" id="KW-0378">Hydrolase</keyword>
<proteinExistence type="inferred from homology"/>
<evidence type="ECO:0000256" key="2">
    <source>
        <dbReference type="ARBA" id="ARBA00022723"/>
    </source>
</evidence>
<evidence type="ECO:0000256" key="4">
    <source>
        <dbReference type="RuleBase" id="RU003684"/>
    </source>
</evidence>
<evidence type="ECO:0000256" key="5">
    <source>
        <dbReference type="SAM" id="MobiDB-lite"/>
    </source>
</evidence>
<dbReference type="AlphaFoldDB" id="A0A067MUX3"/>
<dbReference type="CDD" id="cd11592">
    <property type="entry name" value="Agmatinase_PAH"/>
    <property type="match status" value="1"/>
</dbReference>
<evidence type="ECO:0000313" key="7">
    <source>
        <dbReference type="EMBL" id="KDQ15682.1"/>
    </source>
</evidence>
<keyword evidence="8" id="KW-1185">Reference proteome</keyword>
<dbReference type="GO" id="GO:0046872">
    <property type="term" value="F:metal ion binding"/>
    <property type="evidence" value="ECO:0007669"/>
    <property type="project" value="UniProtKB-KW"/>
</dbReference>
<dbReference type="OrthoDB" id="288726at2759"/>
<dbReference type="GO" id="GO:0008783">
    <property type="term" value="F:agmatinase activity"/>
    <property type="evidence" value="ECO:0007669"/>
    <property type="project" value="TreeGrafter"/>
</dbReference>
<dbReference type="PROSITE" id="PS51409">
    <property type="entry name" value="ARGINASE_2"/>
    <property type="match status" value="1"/>
</dbReference>
<protein>
    <recommendedName>
        <fullName evidence="9">Agmatinase</fullName>
    </recommendedName>
</protein>
<comment type="similarity">
    <text evidence="1">Belongs to the arginase family. Agmatinase subfamily.</text>
</comment>
<dbReference type="STRING" id="930990.A0A067MUX3"/>
<evidence type="ECO:0000256" key="1">
    <source>
        <dbReference type="ARBA" id="ARBA00009227"/>
    </source>
</evidence>
<dbReference type="PANTHER" id="PTHR11358">
    <property type="entry name" value="ARGINASE/AGMATINASE"/>
    <property type="match status" value="1"/>
</dbReference>
<dbReference type="Proteomes" id="UP000027195">
    <property type="component" value="Unassembled WGS sequence"/>
</dbReference>
<evidence type="ECO:0008006" key="9">
    <source>
        <dbReference type="Google" id="ProtNLM"/>
    </source>
</evidence>
<dbReference type="InterPro" id="IPR020855">
    <property type="entry name" value="Ureohydrolase_Mn_BS"/>
</dbReference>
<feature type="region of interest" description="Disordered" evidence="5">
    <location>
        <begin position="388"/>
        <end position="409"/>
    </location>
</feature>
<dbReference type="InterPro" id="IPR006035">
    <property type="entry name" value="Ureohydrolase"/>
</dbReference>